<feature type="domain" description="HTH cro/C1-type" evidence="2">
    <location>
        <begin position="17"/>
        <end position="76"/>
    </location>
</feature>
<protein>
    <recommendedName>
        <fullName evidence="2">HTH cro/C1-type domain-containing protein</fullName>
    </recommendedName>
</protein>
<dbReference type="GO" id="GO:0003677">
    <property type="term" value="F:DNA binding"/>
    <property type="evidence" value="ECO:0007669"/>
    <property type="project" value="InterPro"/>
</dbReference>
<gene>
    <name evidence="3" type="ORF">CARN7_1397</name>
</gene>
<comment type="caution">
    <text evidence="3">The sequence shown here is derived from an EMBL/GenBank/DDBJ whole genome shotgun (WGS) entry which is preliminary data.</text>
</comment>
<proteinExistence type="predicted"/>
<keyword evidence="1" id="KW-1133">Transmembrane helix</keyword>
<dbReference type="AlphaFoldDB" id="E6QTN7"/>
<organism evidence="3">
    <name type="scientific">mine drainage metagenome</name>
    <dbReference type="NCBI Taxonomy" id="410659"/>
    <lineage>
        <taxon>unclassified sequences</taxon>
        <taxon>metagenomes</taxon>
        <taxon>ecological metagenomes</taxon>
    </lineage>
</organism>
<dbReference type="InterPro" id="IPR050400">
    <property type="entry name" value="Bact_Cytoskel_RodZ"/>
</dbReference>
<dbReference type="PANTHER" id="PTHR34475">
    <property type="match status" value="1"/>
</dbReference>
<dbReference type="EMBL" id="CABR01000094">
    <property type="protein sequence ID" value="CBI10609.1"/>
    <property type="molecule type" value="Genomic_DNA"/>
</dbReference>
<dbReference type="Gene3D" id="1.10.260.40">
    <property type="entry name" value="lambda repressor-like DNA-binding domains"/>
    <property type="match status" value="1"/>
</dbReference>
<keyword evidence="1" id="KW-0812">Transmembrane</keyword>
<dbReference type="InterPro" id="IPR025194">
    <property type="entry name" value="RodZ-like_C"/>
</dbReference>
<dbReference type="PROSITE" id="PS50943">
    <property type="entry name" value="HTH_CROC1"/>
    <property type="match status" value="1"/>
</dbReference>
<dbReference type="SMART" id="SM00530">
    <property type="entry name" value="HTH_XRE"/>
    <property type="match status" value="1"/>
</dbReference>
<reference evidence="3" key="1">
    <citation type="submission" date="2009-10" db="EMBL/GenBank/DDBJ databases">
        <title>Diversity of trophic interactions inside an arsenic-rich microbial ecosystem.</title>
        <authorList>
            <person name="Bertin P.N."/>
            <person name="Heinrich-Salmeron A."/>
            <person name="Pelletier E."/>
            <person name="Goulhen-Chollet F."/>
            <person name="Arsene-Ploetze F."/>
            <person name="Gallien S."/>
            <person name="Calteau A."/>
            <person name="Vallenet D."/>
            <person name="Casiot C."/>
            <person name="Chane-Woon-Ming B."/>
            <person name="Giloteaux L."/>
            <person name="Barakat M."/>
            <person name="Bonnefoy V."/>
            <person name="Bruneel O."/>
            <person name="Chandler M."/>
            <person name="Cleiss J."/>
            <person name="Duran R."/>
            <person name="Elbaz-Poulichet F."/>
            <person name="Fonknechten N."/>
            <person name="Lauga B."/>
            <person name="Mornico D."/>
            <person name="Ortet P."/>
            <person name="Schaeffer C."/>
            <person name="Siguier P."/>
            <person name="Alexander Thil Smith A."/>
            <person name="Van Dorsselaer A."/>
            <person name="Weissenbach J."/>
            <person name="Medigue C."/>
            <person name="Le Paslier D."/>
        </authorList>
    </citation>
    <scope>NUCLEOTIDE SEQUENCE</scope>
</reference>
<sequence length="352" mass="37376">MEEIAPPQADHSIGFRLSQARKQAGLSISDMSERIKFSAHQIEALENNEFEQLGLSFSRGFLRSYARALDLDANTLIGDLPNTNVSQPSKLNIHNEQIALNQRNSLWKIIAGTIILLMILITPWFVYRWLSQGDTLPATGPKPIPATGGPATRLATPVPQPKAVSTTNPHPDSISAPTPIIAPLNLKTGPNVNANTATTSAESNTATPNTTTSMAITPKSAMSNLSVPNPIITTQAAPNSAALGAATPTLPLPASPNTGNTTSSASTVQQPIQNLQLQFNGDAWVRIRDGQHHMLTSHLYQAGQHVTFSAPAPLSLVIGNAAQVSLTDNGQVINLMTYTKNKVAILTLGTAN</sequence>
<evidence type="ECO:0000313" key="3">
    <source>
        <dbReference type="EMBL" id="CBI10609.1"/>
    </source>
</evidence>
<dbReference type="InterPro" id="IPR010982">
    <property type="entry name" value="Lambda_DNA-bd_dom_sf"/>
</dbReference>
<evidence type="ECO:0000256" key="1">
    <source>
        <dbReference type="SAM" id="Phobius"/>
    </source>
</evidence>
<dbReference type="Pfam" id="PF13464">
    <property type="entry name" value="RodZ_C"/>
    <property type="match status" value="1"/>
</dbReference>
<keyword evidence="1" id="KW-0472">Membrane</keyword>
<dbReference type="PANTHER" id="PTHR34475:SF1">
    <property type="entry name" value="CYTOSKELETON PROTEIN RODZ"/>
    <property type="match status" value="1"/>
</dbReference>
<dbReference type="CDD" id="cd00093">
    <property type="entry name" value="HTH_XRE"/>
    <property type="match status" value="1"/>
</dbReference>
<dbReference type="Pfam" id="PF13413">
    <property type="entry name" value="HTH_25"/>
    <property type="match status" value="1"/>
</dbReference>
<feature type="transmembrane region" description="Helical" evidence="1">
    <location>
        <begin position="106"/>
        <end position="127"/>
    </location>
</feature>
<dbReference type="SUPFAM" id="SSF47413">
    <property type="entry name" value="lambda repressor-like DNA-binding domains"/>
    <property type="match status" value="1"/>
</dbReference>
<dbReference type="InterPro" id="IPR001387">
    <property type="entry name" value="Cro/C1-type_HTH"/>
</dbReference>
<name>E6QTN7_9ZZZZ</name>
<evidence type="ECO:0000259" key="2">
    <source>
        <dbReference type="PROSITE" id="PS50943"/>
    </source>
</evidence>
<accession>E6QTN7</accession>